<evidence type="ECO:0000256" key="1">
    <source>
        <dbReference type="ARBA" id="ARBA00004370"/>
    </source>
</evidence>
<dbReference type="InterPro" id="IPR017452">
    <property type="entry name" value="GPCR_Rhodpsn_7TM"/>
</dbReference>
<evidence type="ECO:0000313" key="8">
    <source>
        <dbReference type="Proteomes" id="UP000252519"/>
    </source>
</evidence>
<sequence>MSYLIIDTIILTLQCSVMACNGLILFMFFRMKRMYRNPSLRLLLFVAITDFLHAFTTLPYTIYLTAFCITLPINLNPHFIMFSSTPLTIQLKIKLTLTVAIALQRALALFLPVFYRKLCSSSYATVSLLLGISLGCIDLFLEFALSPIVESPNCGTIGCFVSDSFLYYWGTSNMVIGFLVIIFTFLILLKLRSIENRSSIVIETQTNRFSQANRTSAGILLTSLLFITIPSVGVGICEMIGYSVFRRVGPFYTVGLLCAGTCNGIVYVVLNKDMRRLVTSFLSNGAPQSTKLFLSTMNN</sequence>
<evidence type="ECO:0000256" key="4">
    <source>
        <dbReference type="ARBA" id="ARBA00023136"/>
    </source>
</evidence>
<proteinExistence type="predicted"/>
<keyword evidence="3 5" id="KW-1133">Transmembrane helix</keyword>
<feature type="transmembrane region" description="Helical" evidence="5">
    <location>
        <begin position="251"/>
        <end position="270"/>
    </location>
</feature>
<reference evidence="7 8" key="1">
    <citation type="submission" date="2014-10" db="EMBL/GenBank/DDBJ databases">
        <title>Draft genome of the hookworm Ancylostoma caninum.</title>
        <authorList>
            <person name="Mitreva M."/>
        </authorList>
    </citation>
    <scope>NUCLEOTIDE SEQUENCE [LARGE SCALE GENOMIC DNA]</scope>
    <source>
        <strain evidence="7 8">Baltimore</strain>
    </source>
</reference>
<comment type="subcellular location">
    <subcellularLocation>
        <location evidence="1">Membrane</location>
    </subcellularLocation>
</comment>
<dbReference type="Pfam" id="PF10316">
    <property type="entry name" value="7TM_GPCR_Srbc"/>
    <property type="match status" value="1"/>
</dbReference>
<dbReference type="EMBL" id="JOJR01000387">
    <property type="protein sequence ID" value="RCN38604.1"/>
    <property type="molecule type" value="Genomic_DNA"/>
</dbReference>
<dbReference type="PANTHER" id="PTHR46955:SF3">
    <property type="entry name" value="G_PROTEIN_RECEP_F1_2 DOMAIN-CONTAINING PROTEIN"/>
    <property type="match status" value="1"/>
</dbReference>
<keyword evidence="8" id="KW-1185">Reference proteome</keyword>
<feature type="transmembrane region" description="Helical" evidence="5">
    <location>
        <begin position="165"/>
        <end position="189"/>
    </location>
</feature>
<dbReference type="GO" id="GO:0016020">
    <property type="term" value="C:membrane"/>
    <property type="evidence" value="ECO:0007669"/>
    <property type="project" value="UniProtKB-SubCell"/>
</dbReference>
<dbReference type="InterPro" id="IPR019420">
    <property type="entry name" value="7TM_GPCR_serpentine_rcpt_Srbc"/>
</dbReference>
<feature type="transmembrane region" description="Helical" evidence="5">
    <location>
        <begin position="126"/>
        <end position="145"/>
    </location>
</feature>
<dbReference type="Gene3D" id="1.20.1070.10">
    <property type="entry name" value="Rhodopsin 7-helix transmembrane proteins"/>
    <property type="match status" value="1"/>
</dbReference>
<accession>A0A368G2D0</accession>
<dbReference type="AlphaFoldDB" id="A0A368G2D0"/>
<feature type="transmembrane region" description="Helical" evidence="5">
    <location>
        <begin position="40"/>
        <end position="73"/>
    </location>
</feature>
<evidence type="ECO:0000256" key="3">
    <source>
        <dbReference type="ARBA" id="ARBA00022989"/>
    </source>
</evidence>
<dbReference type="PANTHER" id="PTHR46955">
    <property type="entry name" value="PROTEIN CBG01349-RELATED"/>
    <property type="match status" value="1"/>
</dbReference>
<evidence type="ECO:0000259" key="6">
    <source>
        <dbReference type="PROSITE" id="PS50262"/>
    </source>
</evidence>
<protein>
    <recommendedName>
        <fullName evidence="6">G-protein coupled receptors family 1 profile domain-containing protein</fullName>
    </recommendedName>
</protein>
<evidence type="ECO:0000256" key="2">
    <source>
        <dbReference type="ARBA" id="ARBA00022692"/>
    </source>
</evidence>
<keyword evidence="4 5" id="KW-0472">Membrane</keyword>
<feature type="domain" description="G-protein coupled receptors family 1 profile" evidence="6">
    <location>
        <begin position="20"/>
        <end position="227"/>
    </location>
</feature>
<feature type="transmembrane region" description="Helical" evidence="5">
    <location>
        <begin position="6"/>
        <end position="28"/>
    </location>
</feature>
<feature type="transmembrane region" description="Helical" evidence="5">
    <location>
        <begin position="218"/>
        <end position="245"/>
    </location>
</feature>
<keyword evidence="2 5" id="KW-0812">Transmembrane</keyword>
<evidence type="ECO:0000256" key="5">
    <source>
        <dbReference type="SAM" id="Phobius"/>
    </source>
</evidence>
<dbReference type="OrthoDB" id="5794962at2759"/>
<gene>
    <name evidence="7" type="ORF">ANCCAN_15483</name>
</gene>
<dbReference type="InterPro" id="IPR052322">
    <property type="entry name" value="Mito_rRNA_Mtase_NSUN4"/>
</dbReference>
<name>A0A368G2D0_ANCCA</name>
<feature type="transmembrane region" description="Helical" evidence="5">
    <location>
        <begin position="93"/>
        <end position="114"/>
    </location>
</feature>
<comment type="caution">
    <text evidence="7">The sequence shown here is derived from an EMBL/GenBank/DDBJ whole genome shotgun (WGS) entry which is preliminary data.</text>
</comment>
<dbReference type="SUPFAM" id="SSF81321">
    <property type="entry name" value="Family A G protein-coupled receptor-like"/>
    <property type="match status" value="1"/>
</dbReference>
<organism evidence="7 8">
    <name type="scientific">Ancylostoma caninum</name>
    <name type="common">Dog hookworm</name>
    <dbReference type="NCBI Taxonomy" id="29170"/>
    <lineage>
        <taxon>Eukaryota</taxon>
        <taxon>Metazoa</taxon>
        <taxon>Ecdysozoa</taxon>
        <taxon>Nematoda</taxon>
        <taxon>Chromadorea</taxon>
        <taxon>Rhabditida</taxon>
        <taxon>Rhabditina</taxon>
        <taxon>Rhabditomorpha</taxon>
        <taxon>Strongyloidea</taxon>
        <taxon>Ancylostomatidae</taxon>
        <taxon>Ancylostomatinae</taxon>
        <taxon>Ancylostoma</taxon>
    </lineage>
</organism>
<dbReference type="Proteomes" id="UP000252519">
    <property type="component" value="Unassembled WGS sequence"/>
</dbReference>
<evidence type="ECO:0000313" key="7">
    <source>
        <dbReference type="EMBL" id="RCN38604.1"/>
    </source>
</evidence>
<dbReference type="PROSITE" id="PS50262">
    <property type="entry name" value="G_PROTEIN_RECEP_F1_2"/>
    <property type="match status" value="1"/>
</dbReference>